<evidence type="ECO:0000313" key="2">
    <source>
        <dbReference type="EMBL" id="KIY66184.1"/>
    </source>
</evidence>
<dbReference type="Gene3D" id="3.40.50.720">
    <property type="entry name" value="NAD(P)-binding Rossmann-like Domain"/>
    <property type="match status" value="1"/>
</dbReference>
<dbReference type="InterPro" id="IPR002347">
    <property type="entry name" value="SDR_fam"/>
</dbReference>
<sequence length="298" mass="32174">MSLASVRSSNKAILSALQSPTAIFVGGTSGIGQAMAESFANHTDGQANIIIVGRNEAAANKILASFPKPAAPLKHEFIACDVTSMKAVGETTAAIKKSLSGPVDFLVLSPGWAAMEGRVETSEGLDRKMAVNYYGRWRFISDLVDRFNEKGAKVLSVLGAGYGAKADPNDWPMKKKYSVGNVAVITPTYNDLAMEKFAKLHPTHSFLHSTPGGVKTNYLSASKTWYIRYSGPILTTLLSPFLYSPEQCAENQWAGILNSGPGAHRIGSKGQDIGRKNWYGTDEEVESLWKHTKEVTSV</sequence>
<gene>
    <name evidence="2" type="ORF">CYLTODRAFT_399214</name>
</gene>
<dbReference type="OrthoDB" id="2898509at2759"/>
<keyword evidence="3" id="KW-1185">Reference proteome</keyword>
<dbReference type="EMBL" id="KN880563">
    <property type="protein sequence ID" value="KIY66184.1"/>
    <property type="molecule type" value="Genomic_DNA"/>
</dbReference>
<dbReference type="InterPro" id="IPR052228">
    <property type="entry name" value="Sec_Metab_Biosynth_Oxidored"/>
</dbReference>
<evidence type="ECO:0000256" key="1">
    <source>
        <dbReference type="ARBA" id="ARBA00023002"/>
    </source>
</evidence>
<evidence type="ECO:0000313" key="3">
    <source>
        <dbReference type="Proteomes" id="UP000054007"/>
    </source>
</evidence>
<dbReference type="Proteomes" id="UP000054007">
    <property type="component" value="Unassembled WGS sequence"/>
</dbReference>
<name>A0A0D7B7Q6_9AGAR</name>
<keyword evidence="1" id="KW-0560">Oxidoreductase</keyword>
<protein>
    <submittedName>
        <fullName evidence="2">NAD(P)-binding protein</fullName>
    </submittedName>
</protein>
<organism evidence="2 3">
    <name type="scientific">Cylindrobasidium torrendii FP15055 ss-10</name>
    <dbReference type="NCBI Taxonomy" id="1314674"/>
    <lineage>
        <taxon>Eukaryota</taxon>
        <taxon>Fungi</taxon>
        <taxon>Dikarya</taxon>
        <taxon>Basidiomycota</taxon>
        <taxon>Agaricomycotina</taxon>
        <taxon>Agaricomycetes</taxon>
        <taxon>Agaricomycetidae</taxon>
        <taxon>Agaricales</taxon>
        <taxon>Marasmiineae</taxon>
        <taxon>Physalacriaceae</taxon>
        <taxon>Cylindrobasidium</taxon>
    </lineage>
</organism>
<dbReference type="SUPFAM" id="SSF51735">
    <property type="entry name" value="NAD(P)-binding Rossmann-fold domains"/>
    <property type="match status" value="1"/>
</dbReference>
<reference evidence="2 3" key="1">
    <citation type="journal article" date="2015" name="Fungal Genet. Biol.">
        <title>Evolution of novel wood decay mechanisms in Agaricales revealed by the genome sequences of Fistulina hepatica and Cylindrobasidium torrendii.</title>
        <authorList>
            <person name="Floudas D."/>
            <person name="Held B.W."/>
            <person name="Riley R."/>
            <person name="Nagy L.G."/>
            <person name="Koehler G."/>
            <person name="Ransdell A.S."/>
            <person name="Younus H."/>
            <person name="Chow J."/>
            <person name="Chiniquy J."/>
            <person name="Lipzen A."/>
            <person name="Tritt A."/>
            <person name="Sun H."/>
            <person name="Haridas S."/>
            <person name="LaButti K."/>
            <person name="Ohm R.A."/>
            <person name="Kues U."/>
            <person name="Blanchette R.A."/>
            <person name="Grigoriev I.V."/>
            <person name="Minto R.E."/>
            <person name="Hibbett D.S."/>
        </authorList>
    </citation>
    <scope>NUCLEOTIDE SEQUENCE [LARGE SCALE GENOMIC DNA]</scope>
    <source>
        <strain evidence="2 3">FP15055 ss-10</strain>
    </source>
</reference>
<proteinExistence type="predicted"/>
<accession>A0A0D7B7Q6</accession>
<dbReference type="AlphaFoldDB" id="A0A0D7B7Q6"/>
<dbReference type="Pfam" id="PF13561">
    <property type="entry name" value="adh_short_C2"/>
    <property type="match status" value="1"/>
</dbReference>
<dbReference type="STRING" id="1314674.A0A0D7B7Q6"/>
<dbReference type="PANTHER" id="PTHR47534">
    <property type="entry name" value="YALI0E05731P"/>
    <property type="match status" value="1"/>
</dbReference>
<dbReference type="PANTHER" id="PTHR47534:SF3">
    <property type="entry name" value="ALCOHOL DEHYDROGENASE-LIKE C-TERMINAL DOMAIN-CONTAINING PROTEIN"/>
    <property type="match status" value="1"/>
</dbReference>
<dbReference type="GO" id="GO:0016491">
    <property type="term" value="F:oxidoreductase activity"/>
    <property type="evidence" value="ECO:0007669"/>
    <property type="project" value="UniProtKB-KW"/>
</dbReference>
<dbReference type="InterPro" id="IPR036291">
    <property type="entry name" value="NAD(P)-bd_dom_sf"/>
</dbReference>